<evidence type="ECO:0000313" key="2">
    <source>
        <dbReference type="Proteomes" id="UP000010793"/>
    </source>
</evidence>
<dbReference type="Proteomes" id="UP000010793">
    <property type="component" value="Chromosome"/>
</dbReference>
<evidence type="ECO:0008006" key="3">
    <source>
        <dbReference type="Google" id="ProtNLM"/>
    </source>
</evidence>
<evidence type="ECO:0000313" key="1">
    <source>
        <dbReference type="EMBL" id="AGA66888.1"/>
    </source>
</evidence>
<dbReference type="CDD" id="cd02440">
    <property type="entry name" value="AdoMet_MTases"/>
    <property type="match status" value="1"/>
</dbReference>
<name>A0A3B6VMA3_BRAPL</name>
<dbReference type="InterPro" id="IPR029063">
    <property type="entry name" value="SAM-dependent_MTases_sf"/>
</dbReference>
<accession>A0A3B6VMA3</accession>
<organism evidence="1 2">
    <name type="scientific">Brachyspira pilosicoli P43/6/78</name>
    <dbReference type="NCBI Taxonomy" id="1042417"/>
    <lineage>
        <taxon>Bacteria</taxon>
        <taxon>Pseudomonadati</taxon>
        <taxon>Spirochaetota</taxon>
        <taxon>Spirochaetia</taxon>
        <taxon>Brachyspirales</taxon>
        <taxon>Brachyspiraceae</taxon>
        <taxon>Brachyspira</taxon>
    </lineage>
</organism>
<dbReference type="PANTHER" id="PTHR43861">
    <property type="entry name" value="TRANS-ACONITATE 2-METHYLTRANSFERASE-RELATED"/>
    <property type="match status" value="1"/>
</dbReference>
<gene>
    <name evidence="1" type="ORF">BPP43_08465</name>
</gene>
<sequence length="242" mass="29243">MIGDFMQEKAYELIENFEDWFWWNRARKNIIIDTIINNVDDLEYKKLLDIGCGSGDFLSSILQYVPNCIGIEGYEYSHKKYNNIRICNIFDNGFEDHSFDIITALDVMEHIENENDFLNEIKRLSNGKYILLTVPAYQFLFTYHDEINHHYRRYNKNRLKKLLLENNFEIVKISYFNFFLFPPFFIVRIVDKIFNLKRIEKEKKSIFNELLYKIFNFEKYLLRRINLPFGSSLIALCKLKEK</sequence>
<protein>
    <recommendedName>
        <fullName evidence="3">Methyltransferase</fullName>
    </recommendedName>
</protein>
<dbReference type="Pfam" id="PF13489">
    <property type="entry name" value="Methyltransf_23"/>
    <property type="match status" value="1"/>
</dbReference>
<dbReference type="AlphaFoldDB" id="A0A3B6VMA3"/>
<dbReference type="PANTHER" id="PTHR43861:SF6">
    <property type="entry name" value="METHYLTRANSFERASE TYPE 11"/>
    <property type="match status" value="1"/>
</dbReference>
<dbReference type="SUPFAM" id="SSF53335">
    <property type="entry name" value="S-adenosyl-L-methionine-dependent methyltransferases"/>
    <property type="match status" value="1"/>
</dbReference>
<reference evidence="1 2" key="1">
    <citation type="journal article" date="2013" name="Genome Announc.">
        <title>Complete Genome Sequence of the Porcine Strain Brachyspira pilosicoli P43/6/78(T.).</title>
        <authorList>
            <person name="Lin C."/>
            <person name="den Bakker H.C."/>
            <person name="Suzuki H."/>
            <person name="Lefebure T."/>
            <person name="Ponnala L."/>
            <person name="Sun Q."/>
            <person name="Stanhope M.J."/>
            <person name="Wiedmann M."/>
            <person name="Duhamel G.E."/>
        </authorList>
    </citation>
    <scope>NUCLEOTIDE SEQUENCE [LARGE SCALE GENOMIC DNA]</scope>
    <source>
        <strain evidence="1 2">P43/6/78</strain>
    </source>
</reference>
<proteinExistence type="predicted"/>
<dbReference type="KEGG" id="bpip:BPP43_08465"/>
<keyword evidence="2" id="KW-1185">Reference proteome</keyword>
<dbReference type="Gene3D" id="3.40.50.150">
    <property type="entry name" value="Vaccinia Virus protein VP39"/>
    <property type="match status" value="1"/>
</dbReference>
<dbReference type="EMBL" id="CP002873">
    <property type="protein sequence ID" value="AGA66888.1"/>
    <property type="molecule type" value="Genomic_DNA"/>
</dbReference>